<name>A0A2G2V754_CAPBA</name>
<proteinExistence type="predicted"/>
<dbReference type="AlphaFoldDB" id="A0A2G2V754"/>
<comment type="caution">
    <text evidence="1">The sequence shown here is derived from an EMBL/GenBank/DDBJ whole genome shotgun (WGS) entry which is preliminary data.</text>
</comment>
<sequence length="119" mass="13423">MGDNTTLDRDQYSYSCSGDAYEHKTKAVAQVQKKVGGCRIRSNSVSHMDYKKSPYLYRATSSISYMELVKEVANKGPESQQNIAIRADEKSYSYLQLISSARRISNLLSKLGLKTVSWK</sequence>
<protein>
    <submittedName>
        <fullName evidence="1">Uncharacterized protein</fullName>
    </submittedName>
</protein>
<keyword evidence="2" id="KW-1185">Reference proteome</keyword>
<reference evidence="1 2" key="1">
    <citation type="journal article" date="2017" name="Genome Biol.">
        <title>New reference genome sequences of hot pepper reveal the massive evolution of plant disease-resistance genes by retroduplication.</title>
        <authorList>
            <person name="Kim S."/>
            <person name="Park J."/>
            <person name="Yeom S.I."/>
            <person name="Kim Y.M."/>
            <person name="Seo E."/>
            <person name="Kim K.T."/>
            <person name="Kim M.S."/>
            <person name="Lee J.M."/>
            <person name="Cheong K."/>
            <person name="Shin H.S."/>
            <person name="Kim S.B."/>
            <person name="Han K."/>
            <person name="Lee J."/>
            <person name="Park M."/>
            <person name="Lee H.A."/>
            <person name="Lee H.Y."/>
            <person name="Lee Y."/>
            <person name="Oh S."/>
            <person name="Lee J.H."/>
            <person name="Choi E."/>
            <person name="Choi E."/>
            <person name="Lee S.E."/>
            <person name="Jeon J."/>
            <person name="Kim H."/>
            <person name="Choi G."/>
            <person name="Song H."/>
            <person name="Lee J."/>
            <person name="Lee S.C."/>
            <person name="Kwon J.K."/>
            <person name="Lee H.Y."/>
            <person name="Koo N."/>
            <person name="Hong Y."/>
            <person name="Kim R.W."/>
            <person name="Kang W.H."/>
            <person name="Huh J.H."/>
            <person name="Kang B.C."/>
            <person name="Yang T.J."/>
            <person name="Lee Y.H."/>
            <person name="Bennetzen J.L."/>
            <person name="Choi D."/>
        </authorList>
    </citation>
    <scope>NUCLEOTIDE SEQUENCE [LARGE SCALE GENOMIC DNA]</scope>
    <source>
        <strain evidence="2">cv. PBC81</strain>
    </source>
</reference>
<reference evidence="2" key="2">
    <citation type="journal article" date="2017" name="J. Anim. Genet.">
        <title>Multiple reference genome sequences of hot pepper reveal the massive evolution of plant disease resistance genes by retroduplication.</title>
        <authorList>
            <person name="Kim S."/>
            <person name="Park J."/>
            <person name="Yeom S.-I."/>
            <person name="Kim Y.-M."/>
            <person name="Seo E."/>
            <person name="Kim K.-T."/>
            <person name="Kim M.-S."/>
            <person name="Lee J.M."/>
            <person name="Cheong K."/>
            <person name="Shin H.-S."/>
            <person name="Kim S.-B."/>
            <person name="Han K."/>
            <person name="Lee J."/>
            <person name="Park M."/>
            <person name="Lee H.-A."/>
            <person name="Lee H.-Y."/>
            <person name="Lee Y."/>
            <person name="Oh S."/>
            <person name="Lee J.H."/>
            <person name="Choi E."/>
            <person name="Choi E."/>
            <person name="Lee S.E."/>
            <person name="Jeon J."/>
            <person name="Kim H."/>
            <person name="Choi G."/>
            <person name="Song H."/>
            <person name="Lee J."/>
            <person name="Lee S.-C."/>
            <person name="Kwon J.-K."/>
            <person name="Lee H.-Y."/>
            <person name="Koo N."/>
            <person name="Hong Y."/>
            <person name="Kim R.W."/>
            <person name="Kang W.-H."/>
            <person name="Huh J.H."/>
            <person name="Kang B.-C."/>
            <person name="Yang T.-J."/>
            <person name="Lee Y.-H."/>
            <person name="Bennetzen J.L."/>
            <person name="Choi D."/>
        </authorList>
    </citation>
    <scope>NUCLEOTIDE SEQUENCE [LARGE SCALE GENOMIC DNA]</scope>
    <source>
        <strain evidence="2">cv. PBC81</strain>
    </source>
</reference>
<dbReference type="Proteomes" id="UP000224567">
    <property type="component" value="Unassembled WGS sequence"/>
</dbReference>
<dbReference type="STRING" id="33114.A0A2G2V754"/>
<evidence type="ECO:0000313" key="2">
    <source>
        <dbReference type="Proteomes" id="UP000224567"/>
    </source>
</evidence>
<organism evidence="1 2">
    <name type="scientific">Capsicum baccatum</name>
    <name type="common">Peruvian pepper</name>
    <dbReference type="NCBI Taxonomy" id="33114"/>
    <lineage>
        <taxon>Eukaryota</taxon>
        <taxon>Viridiplantae</taxon>
        <taxon>Streptophyta</taxon>
        <taxon>Embryophyta</taxon>
        <taxon>Tracheophyta</taxon>
        <taxon>Spermatophyta</taxon>
        <taxon>Magnoliopsida</taxon>
        <taxon>eudicotyledons</taxon>
        <taxon>Gunneridae</taxon>
        <taxon>Pentapetalae</taxon>
        <taxon>asterids</taxon>
        <taxon>lamiids</taxon>
        <taxon>Solanales</taxon>
        <taxon>Solanaceae</taxon>
        <taxon>Solanoideae</taxon>
        <taxon>Capsiceae</taxon>
        <taxon>Capsicum</taxon>
    </lineage>
</organism>
<gene>
    <name evidence="1" type="ORF">CQW23_31577</name>
</gene>
<accession>A0A2G2V754</accession>
<dbReference type="EMBL" id="MLFT02000175">
    <property type="protein sequence ID" value="PHT28822.1"/>
    <property type="molecule type" value="Genomic_DNA"/>
</dbReference>
<evidence type="ECO:0000313" key="1">
    <source>
        <dbReference type="EMBL" id="PHT28822.1"/>
    </source>
</evidence>